<dbReference type="AlphaFoldDB" id="A0A7S7SNR3"/>
<evidence type="ECO:0000256" key="1">
    <source>
        <dbReference type="SAM" id="Phobius"/>
    </source>
</evidence>
<dbReference type="RefSeq" id="WP_194452064.1">
    <property type="nucleotide sequence ID" value="NZ_CP063849.1"/>
</dbReference>
<keyword evidence="1" id="KW-0812">Transmembrane</keyword>
<evidence type="ECO:0000313" key="3">
    <source>
        <dbReference type="Proteomes" id="UP000593892"/>
    </source>
</evidence>
<evidence type="ECO:0000313" key="2">
    <source>
        <dbReference type="EMBL" id="QOY90400.1"/>
    </source>
</evidence>
<reference evidence="2 3" key="1">
    <citation type="submission" date="2020-10" db="EMBL/GenBank/DDBJ databases">
        <title>Complete genome sequence of Paludibaculum fermentans P105T, a facultatively anaerobic acidobacterium capable of dissimilatory Fe(III) reduction.</title>
        <authorList>
            <person name="Dedysh S.N."/>
            <person name="Beletsky A.V."/>
            <person name="Kulichevskaya I.S."/>
            <person name="Mardanov A.V."/>
            <person name="Ravin N.V."/>
        </authorList>
    </citation>
    <scope>NUCLEOTIDE SEQUENCE [LARGE SCALE GENOMIC DNA]</scope>
    <source>
        <strain evidence="2 3">P105</strain>
    </source>
</reference>
<gene>
    <name evidence="2" type="ORF">IRI77_10720</name>
</gene>
<feature type="transmembrane region" description="Helical" evidence="1">
    <location>
        <begin position="33"/>
        <end position="58"/>
    </location>
</feature>
<organism evidence="2 3">
    <name type="scientific">Paludibaculum fermentans</name>
    <dbReference type="NCBI Taxonomy" id="1473598"/>
    <lineage>
        <taxon>Bacteria</taxon>
        <taxon>Pseudomonadati</taxon>
        <taxon>Acidobacteriota</taxon>
        <taxon>Terriglobia</taxon>
        <taxon>Bryobacterales</taxon>
        <taxon>Bryobacteraceae</taxon>
        <taxon>Paludibaculum</taxon>
    </lineage>
</organism>
<accession>A0A7S7SNR3</accession>
<keyword evidence="3" id="KW-1185">Reference proteome</keyword>
<proteinExistence type="predicted"/>
<feature type="transmembrane region" description="Helical" evidence="1">
    <location>
        <begin position="70"/>
        <end position="93"/>
    </location>
</feature>
<sequence length="187" mass="20359">MKAMVVPAAMSNQARISYPSGNLEVSLPSRKNWFILIFLGMWMLGWAVGELGVIGLLFSGIVQGPAPPIILAWLVMWTIGGVLALAFLLWGLIGREVVTIRDNALIIRRQIGRFGFDRRFELAKVRNLRGAAWITDAGGVIGSIGRFSGAGTIVFDCGGFTHRFGAGLGPEEAVRIVEVLVPHCVWR</sequence>
<dbReference type="EMBL" id="CP063849">
    <property type="protein sequence ID" value="QOY90400.1"/>
    <property type="molecule type" value="Genomic_DNA"/>
</dbReference>
<dbReference type="KEGG" id="pfer:IRI77_10720"/>
<keyword evidence="1" id="KW-0472">Membrane</keyword>
<keyword evidence="1" id="KW-1133">Transmembrane helix</keyword>
<dbReference type="Proteomes" id="UP000593892">
    <property type="component" value="Chromosome"/>
</dbReference>
<name>A0A7S7SNR3_PALFE</name>
<protein>
    <submittedName>
        <fullName evidence="2">Uncharacterized protein</fullName>
    </submittedName>
</protein>